<organism evidence="1 2">
    <name type="scientific">Chryseobacterium formosus</name>
    <dbReference type="NCBI Taxonomy" id="1537363"/>
    <lineage>
        <taxon>Bacteria</taxon>
        <taxon>Pseudomonadati</taxon>
        <taxon>Bacteroidota</taxon>
        <taxon>Flavobacteriia</taxon>
        <taxon>Flavobacteriales</taxon>
        <taxon>Weeksellaceae</taxon>
        <taxon>Chryseobacterium group</taxon>
        <taxon>Chryseobacterium</taxon>
    </lineage>
</organism>
<evidence type="ECO:0000313" key="1">
    <source>
        <dbReference type="EMBL" id="MCX8526129.1"/>
    </source>
</evidence>
<sequence length="86" mass="9751">MKLIETYEMDGNVIGVNSLLTTNNAVIDIKQIFILNGVVYVSFDTQEERILITETAETFIKKNKEYLATLTKKVVTVHHCKCPSCQ</sequence>
<reference evidence="1" key="1">
    <citation type="submission" date="2022-10" db="EMBL/GenBank/DDBJ databases">
        <title>Chryseobacterium sp. nov., a novel bacterial species.</title>
        <authorList>
            <person name="Cao Y."/>
        </authorList>
    </citation>
    <scope>NUCLEOTIDE SEQUENCE</scope>
    <source>
        <strain evidence="1">CCTCC AB2015118</strain>
    </source>
</reference>
<accession>A0ABT3XWS1</accession>
<dbReference type="EMBL" id="JAOVZW010000029">
    <property type="protein sequence ID" value="MCX8526129.1"/>
    <property type="molecule type" value="Genomic_DNA"/>
</dbReference>
<dbReference type="RefSeq" id="WP_267267363.1">
    <property type="nucleotide sequence ID" value="NZ_JAOVZW010000029.1"/>
</dbReference>
<evidence type="ECO:0000313" key="2">
    <source>
        <dbReference type="Proteomes" id="UP001073122"/>
    </source>
</evidence>
<keyword evidence="2" id="KW-1185">Reference proteome</keyword>
<dbReference type="Proteomes" id="UP001073122">
    <property type="component" value="Unassembled WGS sequence"/>
</dbReference>
<proteinExistence type="predicted"/>
<name>A0ABT3XWS1_9FLAO</name>
<comment type="caution">
    <text evidence="1">The sequence shown here is derived from an EMBL/GenBank/DDBJ whole genome shotgun (WGS) entry which is preliminary data.</text>
</comment>
<gene>
    <name evidence="1" type="ORF">OF897_19625</name>
</gene>
<protein>
    <submittedName>
        <fullName evidence="1">Uncharacterized protein</fullName>
    </submittedName>
</protein>